<comment type="caution">
    <text evidence="2">The sequence shown here is derived from an EMBL/GenBank/DDBJ whole genome shotgun (WGS) entry which is preliminary data.</text>
</comment>
<dbReference type="EMBL" id="JAGFNZ010000002">
    <property type="protein sequence ID" value="MBW7572850.1"/>
    <property type="molecule type" value="Genomic_DNA"/>
</dbReference>
<accession>A0ABS7DNG4</accession>
<proteinExistence type="predicted"/>
<sequence length="888" mass="98107">MMNKNVIRKTGKITCVALACILALSAPSTVFASAASTEKDETVYVNMDTDGKVKETIVSDWLHSDSTTTQIPDKSDLKNIENVKSNENPIQNGDSLTWVLNRSGSSGANIYYKGTTDKKPPLNVGVTYFLDGSPINGKELAGKSGKVKIHIKVENTEKHEVTVNGKTVVMYTPMTAIVTTALPTKTFQNVQLSDGKLFSDGNTQMVVFLTMPGMNQSLNLSTSSIKELNDLSIPEEFDITADVKDFELSSIAVAATPELVGVDKLKDADNLDKMKENLTKLKSIQDDIEKADPNKDVRSLFTNPDRTAAARLLVDDVFNFYDTDQALADILPQYVTTKNVALYDKVTSDLDKADIKYVLDDKVLRGINDRMTDENIQKGKKLLQDYDEIQTFQMSKLDDMIDVLDDYDDVYDRLDDTLHDAKRAVNRLSSSGDALKTMKKISSSSSIQSSLRELQGNVNTLNNTLSAYGLTDMSFLTEDTVAKALEPIIEEQVGEKVDSQFTAQMNELAKVPGLVSADGNVNISILLKALQSSKDFAQLKDNTDVQHLVAGLAAEIAVNPDATVPFTTLQSQMESIADGLTTTTSKDLAAKLAQQICSVAESASDVQEGLTKAKVTGSDIDDAASSLVKAMPVINDLSDDLEDLSDDDDLSDNMDKMQDLLLDKDNVKYLTDWAHKIRDMKKDLDDNSENVGVLKDLLKEYDDPKIKAFKDQIPTLMDDMDESRPILESLKDKLALPVYNASLHKSPQTVSTLLKMKDDVMNNRKIMEILRLTTSQQTAGLFKTSFDTLDDLKNQNAVDDYLKEVSDADDLIARKDEYVKLSDQYGIFTQAADGASTKLKFVMKTDEIKKPEATAKTVETATAEKKQGFFSWVKTTFQNVYYKISHKL</sequence>
<evidence type="ECO:0000256" key="1">
    <source>
        <dbReference type="SAM" id="SignalP"/>
    </source>
</evidence>
<keyword evidence="3" id="KW-1185">Reference proteome</keyword>
<evidence type="ECO:0000313" key="3">
    <source>
        <dbReference type="Proteomes" id="UP000719942"/>
    </source>
</evidence>
<name>A0ABS7DNG4_9FIRM</name>
<dbReference type="Proteomes" id="UP000719942">
    <property type="component" value="Unassembled WGS sequence"/>
</dbReference>
<keyword evidence="1" id="KW-0732">Signal</keyword>
<dbReference type="RefSeq" id="WP_219965224.1">
    <property type="nucleotide sequence ID" value="NZ_JAGFNZ010000002.1"/>
</dbReference>
<evidence type="ECO:0000313" key="2">
    <source>
        <dbReference type="EMBL" id="MBW7572850.1"/>
    </source>
</evidence>
<feature type="signal peptide" evidence="1">
    <location>
        <begin position="1"/>
        <end position="32"/>
    </location>
</feature>
<evidence type="ECO:0008006" key="4">
    <source>
        <dbReference type="Google" id="ProtNLM"/>
    </source>
</evidence>
<reference evidence="2 3" key="1">
    <citation type="submission" date="2021-03" db="EMBL/GenBank/DDBJ databases">
        <title>Caproiciproducens sp. nov. isolated from feces of cow.</title>
        <authorList>
            <person name="Choi J.-Y."/>
        </authorList>
    </citation>
    <scope>NUCLEOTIDE SEQUENCE [LARGE SCALE GENOMIC DNA]</scope>
    <source>
        <strain evidence="2 3">AGMB10547</strain>
    </source>
</reference>
<organism evidence="2 3">
    <name type="scientific">Caproiciproducens faecalis</name>
    <dbReference type="NCBI Taxonomy" id="2820301"/>
    <lineage>
        <taxon>Bacteria</taxon>
        <taxon>Bacillati</taxon>
        <taxon>Bacillota</taxon>
        <taxon>Clostridia</taxon>
        <taxon>Eubacteriales</taxon>
        <taxon>Acutalibacteraceae</taxon>
        <taxon>Caproiciproducens</taxon>
    </lineage>
</organism>
<gene>
    <name evidence="2" type="ORF">J5W02_08475</name>
</gene>
<protein>
    <recommendedName>
        <fullName evidence="4">X-X-X-Leu-X-X-Gly heptad repeat-containing protein</fullName>
    </recommendedName>
</protein>
<feature type="chain" id="PRO_5047409309" description="X-X-X-Leu-X-X-Gly heptad repeat-containing protein" evidence="1">
    <location>
        <begin position="33"/>
        <end position="888"/>
    </location>
</feature>